<feature type="transmembrane region" description="Helical" evidence="5">
    <location>
        <begin position="151"/>
        <end position="173"/>
    </location>
</feature>
<proteinExistence type="predicted"/>
<keyword evidence="4 5" id="KW-0472">Membrane</keyword>
<gene>
    <name evidence="7" type="ORF">SAMN05660462_01786</name>
</gene>
<organism evidence="7 8">
    <name type="scientific">Proteiniborus ethanoligenes</name>
    <dbReference type="NCBI Taxonomy" id="415015"/>
    <lineage>
        <taxon>Bacteria</taxon>
        <taxon>Bacillati</taxon>
        <taxon>Bacillota</taxon>
        <taxon>Clostridia</taxon>
        <taxon>Eubacteriales</taxon>
        <taxon>Proteiniborus</taxon>
    </lineage>
</organism>
<dbReference type="STRING" id="415015.SAMN05660462_01786"/>
<feature type="transmembrane region" description="Helical" evidence="5">
    <location>
        <begin position="90"/>
        <end position="109"/>
    </location>
</feature>
<keyword evidence="8" id="KW-1185">Reference proteome</keyword>
<protein>
    <submittedName>
        <fullName evidence="7">Zinc-ribbon domain-containing protein</fullName>
    </submittedName>
</protein>
<comment type="subcellular location">
    <subcellularLocation>
        <location evidence="1">Membrane</location>
        <topology evidence="1">Multi-pass membrane protein</topology>
    </subcellularLocation>
</comment>
<dbReference type="InterPro" id="IPR019109">
    <property type="entry name" value="MamF_MmsF"/>
</dbReference>
<keyword evidence="2 5" id="KW-0812">Transmembrane</keyword>
<dbReference type="Pfam" id="PF09685">
    <property type="entry name" value="MamF_MmsF"/>
    <property type="match status" value="1"/>
</dbReference>
<dbReference type="Pfam" id="PF13240">
    <property type="entry name" value="Zn_Ribbon_1"/>
    <property type="match status" value="1"/>
</dbReference>
<evidence type="ECO:0000259" key="6">
    <source>
        <dbReference type="Pfam" id="PF13240"/>
    </source>
</evidence>
<evidence type="ECO:0000256" key="5">
    <source>
        <dbReference type="SAM" id="Phobius"/>
    </source>
</evidence>
<evidence type="ECO:0000256" key="2">
    <source>
        <dbReference type="ARBA" id="ARBA00022692"/>
    </source>
</evidence>
<dbReference type="EMBL" id="FNQE01000018">
    <property type="protein sequence ID" value="SDZ08203.1"/>
    <property type="molecule type" value="Genomic_DNA"/>
</dbReference>
<reference evidence="7 8" key="1">
    <citation type="submission" date="2016-10" db="EMBL/GenBank/DDBJ databases">
        <authorList>
            <person name="de Groot N.N."/>
        </authorList>
    </citation>
    <scope>NUCLEOTIDE SEQUENCE [LARGE SCALE GENOMIC DNA]</scope>
    <source>
        <strain evidence="7 8">DSM 21650</strain>
    </source>
</reference>
<keyword evidence="3 5" id="KW-1133">Transmembrane helix</keyword>
<evidence type="ECO:0000313" key="8">
    <source>
        <dbReference type="Proteomes" id="UP000198625"/>
    </source>
</evidence>
<sequence length="193" mass="21210">MYIMWQGNSIVNKAISPKIIIFNLKEDIIMAFCGKCGTKLSEEVKFCPGCGASTYLEDTQPMEENIQSSRANMATNTAAYEASDIEQNKLMAILAYIGILVLIPLFAAKESKFARYHTNQGLILAICGIVYSVAYTIVTQMLLAISWRLGLFISPILGLIGLVFFVLAVMGIINASQGKEKELPIIGKFTILK</sequence>
<evidence type="ECO:0000256" key="1">
    <source>
        <dbReference type="ARBA" id="ARBA00004141"/>
    </source>
</evidence>
<feature type="transmembrane region" description="Helical" evidence="5">
    <location>
        <begin position="121"/>
        <end position="145"/>
    </location>
</feature>
<dbReference type="Proteomes" id="UP000198625">
    <property type="component" value="Unassembled WGS sequence"/>
</dbReference>
<evidence type="ECO:0000313" key="7">
    <source>
        <dbReference type="EMBL" id="SDZ08203.1"/>
    </source>
</evidence>
<dbReference type="InterPro" id="IPR026870">
    <property type="entry name" value="Zinc_ribbon_dom"/>
</dbReference>
<name>A0A1H3Q4M9_9FIRM</name>
<accession>A0A1H3Q4M9</accession>
<evidence type="ECO:0000256" key="4">
    <source>
        <dbReference type="ARBA" id="ARBA00023136"/>
    </source>
</evidence>
<evidence type="ECO:0000256" key="3">
    <source>
        <dbReference type="ARBA" id="ARBA00022989"/>
    </source>
</evidence>
<dbReference type="AlphaFoldDB" id="A0A1H3Q4M9"/>
<feature type="domain" description="Zinc-ribbon" evidence="6">
    <location>
        <begin position="32"/>
        <end position="53"/>
    </location>
</feature>